<proteinExistence type="predicted"/>
<dbReference type="Proteomes" id="UP000324022">
    <property type="component" value="Unassembled WGS sequence"/>
</dbReference>
<dbReference type="AlphaFoldDB" id="A0A5C3EHY4"/>
<dbReference type="EMBL" id="OOIN01000027">
    <property type="protein sequence ID" value="SPO29101.1"/>
    <property type="molecule type" value="Genomic_DNA"/>
</dbReference>
<protein>
    <submittedName>
        <fullName evidence="1">Uncharacterized protein</fullName>
    </submittedName>
</protein>
<gene>
    <name evidence="1" type="ORF">UTRI_06050</name>
</gene>
<sequence>MRDERLTDGNEWSTRSGLADLGKVGNLQRIWEERLLLGKINSASEPLKRWEDLHNHESRIAYANDRKIAPKCPESESPRGLLFAISAQRSDGK</sequence>
<reference evidence="1 2" key="1">
    <citation type="submission" date="2018-03" db="EMBL/GenBank/DDBJ databases">
        <authorList>
            <person name="Guldener U."/>
        </authorList>
    </citation>
    <scope>NUCLEOTIDE SEQUENCE [LARGE SCALE GENOMIC DNA]</scope>
    <source>
        <strain evidence="1 2">NBRC100155</strain>
    </source>
</reference>
<keyword evidence="2" id="KW-1185">Reference proteome</keyword>
<name>A0A5C3EHY4_9BASI</name>
<accession>A0A5C3EHY4</accession>
<organism evidence="1 2">
    <name type="scientific">Ustilago trichophora</name>
    <dbReference type="NCBI Taxonomy" id="86804"/>
    <lineage>
        <taxon>Eukaryota</taxon>
        <taxon>Fungi</taxon>
        <taxon>Dikarya</taxon>
        <taxon>Basidiomycota</taxon>
        <taxon>Ustilaginomycotina</taxon>
        <taxon>Ustilaginomycetes</taxon>
        <taxon>Ustilaginales</taxon>
        <taxon>Ustilaginaceae</taxon>
        <taxon>Ustilago</taxon>
    </lineage>
</organism>
<evidence type="ECO:0000313" key="1">
    <source>
        <dbReference type="EMBL" id="SPO29101.1"/>
    </source>
</evidence>
<evidence type="ECO:0000313" key="2">
    <source>
        <dbReference type="Proteomes" id="UP000324022"/>
    </source>
</evidence>